<feature type="transmembrane region" description="Helical" evidence="2">
    <location>
        <begin position="366"/>
        <end position="387"/>
    </location>
</feature>
<feature type="compositionally biased region" description="Basic and acidic residues" evidence="1">
    <location>
        <begin position="433"/>
        <end position="444"/>
    </location>
</feature>
<feature type="transmembrane region" description="Helical" evidence="2">
    <location>
        <begin position="171"/>
        <end position="191"/>
    </location>
</feature>
<sequence>MSDSAPLAAPAPETANPVTESPPAVYGGRPAAAAAVAFVRGVTAAGLGLGAFTVLVIAAWIGSPYPDSGPSGALHVAAGLWLLVHGVELVRPGTLGGGPPAPVGVVPLLLAALPVWLAYRAARDALEPGGTRPRPAPVGAVCAVSAGYLAVAGAAALYALGGPLEAHPPSVAGHVPPVVVLAAAAGAWSAYGRPLGPLPVWLPAWVRRAPARSRTLAAARAAGGALLVLFGGGALLVAGSLVWHWDAAYTSLTGLSVDWAGRVTVLALALALLPNAAVWGAAYGLGPGFALGVGAVVTPLGVVGVPAVPDFPLLAAVPEGVRGGWATWAVAVVPVAAGAVAGWRTAEDAAPPLARRDETWSAGRTAGAAALAAVVCGAVTAGLAAAASGPLGAGRLAVFGPVWWQAGAAALVWTAVVAVPVALTLRLWRTRERAGRAEAEEKVGTPETPSAPEVPKPARKARHRKPSKGARFAGRAGVGASGRGNPPPPDRRRPRSWNPGAWLGFSRSAPASPAPEAPDAPAPESPCPDAPDPEAPYDVEQDPVTAPDPAPAPGTPD</sequence>
<feature type="transmembrane region" description="Helical" evidence="2">
    <location>
        <begin position="263"/>
        <end position="282"/>
    </location>
</feature>
<protein>
    <recommendedName>
        <fullName evidence="5">Integral membrane protein</fullName>
    </recommendedName>
</protein>
<feature type="region of interest" description="Disordered" evidence="1">
    <location>
        <begin position="433"/>
        <end position="557"/>
    </location>
</feature>
<feature type="compositionally biased region" description="Pro residues" evidence="1">
    <location>
        <begin position="512"/>
        <end position="530"/>
    </location>
</feature>
<feature type="transmembrane region" description="Helical" evidence="2">
    <location>
        <begin position="102"/>
        <end position="119"/>
    </location>
</feature>
<dbReference type="Pfam" id="PF19877">
    <property type="entry name" value="DUF6350"/>
    <property type="match status" value="1"/>
</dbReference>
<dbReference type="InterPro" id="IPR045931">
    <property type="entry name" value="DUF6350"/>
</dbReference>
<dbReference type="Proteomes" id="UP000095329">
    <property type="component" value="Unassembled WGS sequence"/>
</dbReference>
<dbReference type="eggNOG" id="COG2311">
    <property type="taxonomic scope" value="Bacteria"/>
</dbReference>
<keyword evidence="2" id="KW-0472">Membrane</keyword>
<evidence type="ECO:0000313" key="4">
    <source>
        <dbReference type="Proteomes" id="UP000095329"/>
    </source>
</evidence>
<keyword evidence="4" id="KW-1185">Reference proteome</keyword>
<evidence type="ECO:0000256" key="1">
    <source>
        <dbReference type="SAM" id="MobiDB-lite"/>
    </source>
</evidence>
<reference evidence="3 4" key="1">
    <citation type="journal article" date="2013" name="Genome Announc.">
        <title>Genome Sequence of Streptomyces violaceusniger Strain SPC6, a Halotolerant Streptomycete That Exhibits Rapid Growth and Development.</title>
        <authorList>
            <person name="Chen X."/>
            <person name="Zhang B."/>
            <person name="Zhang W."/>
            <person name="Wu X."/>
            <person name="Zhang M."/>
            <person name="Chen T."/>
            <person name="Liu G."/>
            <person name="Dyson P."/>
        </authorList>
    </citation>
    <scope>NUCLEOTIDE SEQUENCE [LARGE SCALE GENOMIC DNA]</scope>
    <source>
        <strain evidence="3 4">SPC6</strain>
    </source>
</reference>
<evidence type="ECO:0008006" key="5">
    <source>
        <dbReference type="Google" id="ProtNLM"/>
    </source>
</evidence>
<evidence type="ECO:0000256" key="2">
    <source>
        <dbReference type="SAM" id="Phobius"/>
    </source>
</evidence>
<proteinExistence type="predicted"/>
<feature type="transmembrane region" description="Helical" evidence="2">
    <location>
        <begin position="407"/>
        <end position="428"/>
    </location>
</feature>
<feature type="region of interest" description="Disordered" evidence="1">
    <location>
        <begin position="1"/>
        <end position="22"/>
    </location>
</feature>
<keyword evidence="2" id="KW-1133">Transmembrane helix</keyword>
<gene>
    <name evidence="3" type="ORF">J116_009955</name>
</gene>
<dbReference type="STRING" id="1306406.J116_009955"/>
<dbReference type="EMBL" id="ASHX02000001">
    <property type="protein sequence ID" value="OEJ94751.1"/>
    <property type="molecule type" value="Genomic_DNA"/>
</dbReference>
<organism evidence="3 4">
    <name type="scientific">Streptomyces thermolilacinus SPC6</name>
    <dbReference type="NCBI Taxonomy" id="1306406"/>
    <lineage>
        <taxon>Bacteria</taxon>
        <taxon>Bacillati</taxon>
        <taxon>Actinomycetota</taxon>
        <taxon>Actinomycetes</taxon>
        <taxon>Kitasatosporales</taxon>
        <taxon>Streptomycetaceae</taxon>
        <taxon>Streptomyces</taxon>
    </lineage>
</organism>
<feature type="transmembrane region" description="Helical" evidence="2">
    <location>
        <begin position="289"/>
        <end position="308"/>
    </location>
</feature>
<feature type="compositionally biased region" description="Acidic residues" evidence="1">
    <location>
        <begin position="531"/>
        <end position="541"/>
    </location>
</feature>
<name>A0A1D3DR19_9ACTN</name>
<accession>A0A1D3DR19</accession>
<keyword evidence="2" id="KW-0812">Transmembrane</keyword>
<feature type="transmembrane region" description="Helical" evidence="2">
    <location>
        <begin position="31"/>
        <end position="61"/>
    </location>
</feature>
<feature type="compositionally biased region" description="Pro residues" evidence="1">
    <location>
        <begin position="546"/>
        <end position="557"/>
    </location>
</feature>
<evidence type="ECO:0000313" key="3">
    <source>
        <dbReference type="EMBL" id="OEJ94751.1"/>
    </source>
</evidence>
<feature type="compositionally biased region" description="Basic residues" evidence="1">
    <location>
        <begin position="457"/>
        <end position="468"/>
    </location>
</feature>
<feature type="transmembrane region" description="Helical" evidence="2">
    <location>
        <begin position="217"/>
        <end position="243"/>
    </location>
</feature>
<feature type="transmembrane region" description="Helical" evidence="2">
    <location>
        <begin position="328"/>
        <end position="346"/>
    </location>
</feature>
<feature type="transmembrane region" description="Helical" evidence="2">
    <location>
        <begin position="140"/>
        <end position="159"/>
    </location>
</feature>
<comment type="caution">
    <text evidence="3">The sequence shown here is derived from an EMBL/GenBank/DDBJ whole genome shotgun (WGS) entry which is preliminary data.</text>
</comment>
<dbReference type="AlphaFoldDB" id="A0A1D3DR19"/>